<reference evidence="1 2" key="1">
    <citation type="submission" date="2019-03" db="EMBL/GenBank/DDBJ databases">
        <title>Genomic Encyclopedia of Type Strains, Phase IV (KMG-IV): sequencing the most valuable type-strain genomes for metagenomic binning, comparative biology and taxonomic classification.</title>
        <authorList>
            <person name="Goeker M."/>
        </authorList>
    </citation>
    <scope>NUCLEOTIDE SEQUENCE [LARGE SCALE GENOMIC DNA]</scope>
    <source>
        <strain evidence="1 2">DSM 19610</strain>
    </source>
</reference>
<name>A0A4R1H8J4_9GAMM</name>
<gene>
    <name evidence="1" type="ORF">DFR30_1425</name>
</gene>
<evidence type="ECO:0000313" key="2">
    <source>
        <dbReference type="Proteomes" id="UP000295707"/>
    </source>
</evidence>
<accession>A0A4R1H8J4</accession>
<keyword evidence="2" id="KW-1185">Reference proteome</keyword>
<dbReference type="Proteomes" id="UP000295707">
    <property type="component" value="Unassembled WGS sequence"/>
</dbReference>
<sequence>MPFTNLLDLLLFKFKNKIYVKFFDKLMYIKQLPEWGFNRILYIFNRYILMLYRPGWRAPPKPAKDYFCKYFRIRINPH</sequence>
<proteinExistence type="predicted"/>
<organism evidence="1 2">
    <name type="scientific">Thiogranum longum</name>
    <dbReference type="NCBI Taxonomy" id="1537524"/>
    <lineage>
        <taxon>Bacteria</taxon>
        <taxon>Pseudomonadati</taxon>
        <taxon>Pseudomonadota</taxon>
        <taxon>Gammaproteobacteria</taxon>
        <taxon>Chromatiales</taxon>
        <taxon>Ectothiorhodospiraceae</taxon>
        <taxon>Thiogranum</taxon>
    </lineage>
</organism>
<dbReference type="AlphaFoldDB" id="A0A4R1H8J4"/>
<evidence type="ECO:0000313" key="1">
    <source>
        <dbReference type="EMBL" id="TCK18157.1"/>
    </source>
</evidence>
<protein>
    <submittedName>
        <fullName evidence="1">Uncharacterized protein</fullName>
    </submittedName>
</protein>
<comment type="caution">
    <text evidence="1">The sequence shown here is derived from an EMBL/GenBank/DDBJ whole genome shotgun (WGS) entry which is preliminary data.</text>
</comment>
<dbReference type="EMBL" id="SMFX01000001">
    <property type="protein sequence ID" value="TCK18157.1"/>
    <property type="molecule type" value="Genomic_DNA"/>
</dbReference>